<organism evidence="8 9">
    <name type="scientific">Stephania yunnanensis</name>
    <dbReference type="NCBI Taxonomy" id="152371"/>
    <lineage>
        <taxon>Eukaryota</taxon>
        <taxon>Viridiplantae</taxon>
        <taxon>Streptophyta</taxon>
        <taxon>Embryophyta</taxon>
        <taxon>Tracheophyta</taxon>
        <taxon>Spermatophyta</taxon>
        <taxon>Magnoliopsida</taxon>
        <taxon>Ranunculales</taxon>
        <taxon>Menispermaceae</taxon>
        <taxon>Menispermoideae</taxon>
        <taxon>Cissampelideae</taxon>
        <taxon>Stephania</taxon>
    </lineage>
</organism>
<evidence type="ECO:0000256" key="1">
    <source>
        <dbReference type="ARBA" id="ARBA00005194"/>
    </source>
</evidence>
<comment type="caution">
    <text evidence="8">The sequence shown here is derived from an EMBL/GenBank/DDBJ whole genome shotgun (WGS) entry which is preliminary data.</text>
</comment>
<evidence type="ECO:0000256" key="6">
    <source>
        <dbReference type="ARBA" id="ARBA00023098"/>
    </source>
</evidence>
<dbReference type="Proteomes" id="UP001420932">
    <property type="component" value="Unassembled WGS sequence"/>
</dbReference>
<evidence type="ECO:0000256" key="7">
    <source>
        <dbReference type="ARBA" id="ARBA00023160"/>
    </source>
</evidence>
<keyword evidence="7" id="KW-0275">Fatty acid biosynthesis</keyword>
<dbReference type="Gene3D" id="3.40.50.720">
    <property type="entry name" value="NAD(P)-binding Rossmann-like Domain"/>
    <property type="match status" value="2"/>
</dbReference>
<evidence type="ECO:0000313" key="9">
    <source>
        <dbReference type="Proteomes" id="UP001420932"/>
    </source>
</evidence>
<keyword evidence="3" id="KW-0444">Lipid biosynthesis</keyword>
<name>A0AAP0LJ26_9MAGN</name>
<dbReference type="EMBL" id="JBBNAF010000001">
    <property type="protein sequence ID" value="KAK9170520.1"/>
    <property type="molecule type" value="Genomic_DNA"/>
</dbReference>
<protein>
    <submittedName>
        <fullName evidence="8">Uncharacterized protein</fullName>
    </submittedName>
</protein>
<dbReference type="GO" id="GO:0006633">
    <property type="term" value="P:fatty acid biosynthetic process"/>
    <property type="evidence" value="ECO:0007669"/>
    <property type="project" value="UniProtKB-KW"/>
</dbReference>
<dbReference type="AlphaFoldDB" id="A0AAP0LJ26"/>
<evidence type="ECO:0000256" key="5">
    <source>
        <dbReference type="ARBA" id="ARBA00023002"/>
    </source>
</evidence>
<dbReference type="Pfam" id="PF13561">
    <property type="entry name" value="adh_short_C2"/>
    <property type="match status" value="2"/>
</dbReference>
<evidence type="ECO:0000313" key="8">
    <source>
        <dbReference type="EMBL" id="KAK9170520.1"/>
    </source>
</evidence>
<keyword evidence="5" id="KW-0560">Oxidoreductase</keyword>
<keyword evidence="9" id="KW-1185">Reference proteome</keyword>
<dbReference type="SUPFAM" id="SSF51735">
    <property type="entry name" value="NAD(P)-binding Rossmann-fold domains"/>
    <property type="match status" value="1"/>
</dbReference>
<dbReference type="GO" id="GO:0004318">
    <property type="term" value="F:enoyl-[acyl-carrier-protein] reductase (NADH) activity"/>
    <property type="evidence" value="ECO:0007669"/>
    <property type="project" value="InterPro"/>
</dbReference>
<comment type="similarity">
    <text evidence="2">Belongs to the short-chain dehydrogenases/reductases (SDR) family. FabI subfamily.</text>
</comment>
<keyword evidence="6" id="KW-0443">Lipid metabolism</keyword>
<sequence>MAAAAAGSGLQMATMRPCISSSSRRVFMGSSSILGCESRENSWAKLTSSANIASLQPFFRSFSSTRPAFDKVMPKAMAESSDKSSGHGLPIDLRGKRAFIAGVADDNGYGWAIAKSLAAAGAEILVGTWVPVCKLATLYSYIIFEFPEMTAQSFGACSFHTILFPSSGSKHFETSLRRGKFDESRVLPDGSLMEITKVYPLDAVYDSLEDVPEDEVAETVKQDFGTIDILVHSLANGPEVSKPLLETSRNGYLAAVSASSYSYVSLLKHFIPIMNPGMLVLAFEAGRQHKIRVNTISAGPLRSRAAKAIGFIDTMIEYSIANAPLQKELSADEVGNAAAFLASPLASAITGAVIYVDNGLNAMGVGVDSPIFKDLNIPKDNKS</sequence>
<keyword evidence="4" id="KW-0276">Fatty acid metabolism</keyword>
<dbReference type="InterPro" id="IPR002347">
    <property type="entry name" value="SDR_fam"/>
</dbReference>
<dbReference type="PANTHER" id="PTHR43159:SF2">
    <property type="entry name" value="ENOYL-[ACYL-CARRIER-PROTEIN] REDUCTASE [NADH], CHLOROPLASTIC"/>
    <property type="match status" value="1"/>
</dbReference>
<gene>
    <name evidence="8" type="ORF">Syun_002660</name>
</gene>
<accession>A0AAP0LJ26</accession>
<evidence type="ECO:0000256" key="4">
    <source>
        <dbReference type="ARBA" id="ARBA00022832"/>
    </source>
</evidence>
<reference evidence="8 9" key="1">
    <citation type="submission" date="2024-01" db="EMBL/GenBank/DDBJ databases">
        <title>Genome assemblies of Stephania.</title>
        <authorList>
            <person name="Yang L."/>
        </authorList>
    </citation>
    <scope>NUCLEOTIDE SEQUENCE [LARGE SCALE GENOMIC DNA]</scope>
    <source>
        <strain evidence="8">YNDBR</strain>
        <tissue evidence="8">Leaf</tissue>
    </source>
</reference>
<evidence type="ECO:0000256" key="2">
    <source>
        <dbReference type="ARBA" id="ARBA00009233"/>
    </source>
</evidence>
<evidence type="ECO:0000256" key="3">
    <source>
        <dbReference type="ARBA" id="ARBA00022516"/>
    </source>
</evidence>
<dbReference type="PANTHER" id="PTHR43159">
    <property type="entry name" value="ENOYL-[ACYL-CARRIER-PROTEIN] REDUCTASE"/>
    <property type="match status" value="1"/>
</dbReference>
<dbReference type="FunFam" id="1.10.8.400:FF:000001">
    <property type="entry name" value="Enoyl-[acyl-carrier-protein] reductase [NADH]"/>
    <property type="match status" value="1"/>
</dbReference>
<dbReference type="InterPro" id="IPR036291">
    <property type="entry name" value="NAD(P)-bd_dom_sf"/>
</dbReference>
<comment type="pathway">
    <text evidence="1">Lipid metabolism; fatty acid biosynthesis.</text>
</comment>
<dbReference type="Gene3D" id="1.10.8.400">
    <property type="entry name" value="Enoyl acyl carrier protein reductase"/>
    <property type="match status" value="1"/>
</dbReference>
<dbReference type="InterPro" id="IPR014358">
    <property type="entry name" value="Enoyl-ACP_Rdtase_NADH"/>
</dbReference>
<proteinExistence type="inferred from homology"/>